<comment type="caution">
    <text evidence="2">The sequence shown here is derived from an EMBL/GenBank/DDBJ whole genome shotgun (WGS) entry which is preliminary data.</text>
</comment>
<name>A0ABW5LQP4_9FLAO</name>
<organism evidence="2 3">
    <name type="scientific">Pseudotenacibaculum haliotis</name>
    <dbReference type="NCBI Taxonomy" id="1862138"/>
    <lineage>
        <taxon>Bacteria</taxon>
        <taxon>Pseudomonadati</taxon>
        <taxon>Bacteroidota</taxon>
        <taxon>Flavobacteriia</taxon>
        <taxon>Flavobacteriales</taxon>
        <taxon>Flavobacteriaceae</taxon>
        <taxon>Pseudotenacibaculum</taxon>
    </lineage>
</organism>
<evidence type="ECO:0000313" key="3">
    <source>
        <dbReference type="Proteomes" id="UP001597508"/>
    </source>
</evidence>
<dbReference type="InterPro" id="IPR050407">
    <property type="entry name" value="Geranylgeranyl_reductase"/>
</dbReference>
<protein>
    <submittedName>
        <fullName evidence="2">NAD(P)/FAD-dependent oxidoreductase</fullName>
        <ecNumber evidence="2">1.-.-.-</ecNumber>
    </submittedName>
</protein>
<evidence type="ECO:0000313" key="2">
    <source>
        <dbReference type="EMBL" id="MFD2567143.1"/>
    </source>
</evidence>
<dbReference type="RefSeq" id="WP_379665852.1">
    <property type="nucleotide sequence ID" value="NZ_JBHULH010000003.1"/>
</dbReference>
<proteinExistence type="predicted"/>
<gene>
    <name evidence="2" type="ORF">ACFSRZ_07140</name>
</gene>
<dbReference type="InterPro" id="IPR002938">
    <property type="entry name" value="FAD-bd"/>
</dbReference>
<accession>A0ABW5LQP4</accession>
<sequence length="407" mass="46842">MTQESYDAIVIGGGPAGGQAARDLAKKGHKVLLVERLKDFSQNNFSSAGMTLDPLREFDLPDHVIGAYWNDLVIQCTKECYDWKGEKAKGVVLDFAKLRQFLADDCVAHGGEVLLGHRYESKEVTEDGVILQLQNVKTLDKIKVKAKLAIDATGPSRKVIYDSKDEEPEMVLGSGTEYLIEVEQEVYDRYKDKLVFFLGHKWALKGYSWIFPMENKILKVGSGKAHIKSKDQENTNQTTKKLTEKIIKEYMEVEEYKLIDIHGGVLRYTLGIKDTFYQNKVVAIGDAISAVNPSGGEGIRFAMQNAELACEYVDKYLKNGSANFKQYRRRWKRRKLLKWRLSQASAIRMYGRYSDEQIERRIQFINKSLNIDELIQSLFHQKYKKAAVRILRMYMLKLRFRFQGKDF</sequence>
<dbReference type="PANTHER" id="PTHR42685:SF22">
    <property type="entry name" value="CONDITIONED MEDIUM FACTOR RECEPTOR 1"/>
    <property type="match status" value="1"/>
</dbReference>
<dbReference type="PANTHER" id="PTHR42685">
    <property type="entry name" value="GERANYLGERANYL DIPHOSPHATE REDUCTASE"/>
    <property type="match status" value="1"/>
</dbReference>
<dbReference type="EMBL" id="JBHULH010000003">
    <property type="protein sequence ID" value="MFD2567143.1"/>
    <property type="molecule type" value="Genomic_DNA"/>
</dbReference>
<dbReference type="Proteomes" id="UP001597508">
    <property type="component" value="Unassembled WGS sequence"/>
</dbReference>
<dbReference type="InterPro" id="IPR036188">
    <property type="entry name" value="FAD/NAD-bd_sf"/>
</dbReference>
<keyword evidence="3" id="KW-1185">Reference proteome</keyword>
<evidence type="ECO:0000259" key="1">
    <source>
        <dbReference type="Pfam" id="PF01494"/>
    </source>
</evidence>
<dbReference type="SUPFAM" id="SSF51905">
    <property type="entry name" value="FAD/NAD(P)-binding domain"/>
    <property type="match status" value="1"/>
</dbReference>
<dbReference type="Gene3D" id="3.50.50.60">
    <property type="entry name" value="FAD/NAD(P)-binding domain"/>
    <property type="match status" value="1"/>
</dbReference>
<dbReference type="GO" id="GO:0016491">
    <property type="term" value="F:oxidoreductase activity"/>
    <property type="evidence" value="ECO:0007669"/>
    <property type="project" value="UniProtKB-KW"/>
</dbReference>
<feature type="domain" description="FAD-binding" evidence="1">
    <location>
        <begin position="6"/>
        <end position="318"/>
    </location>
</feature>
<dbReference type="Pfam" id="PF01494">
    <property type="entry name" value="FAD_binding_3"/>
    <property type="match status" value="1"/>
</dbReference>
<dbReference type="PRINTS" id="PR00420">
    <property type="entry name" value="RNGMNOXGNASE"/>
</dbReference>
<reference evidence="3" key="1">
    <citation type="journal article" date="2019" name="Int. J. Syst. Evol. Microbiol.">
        <title>The Global Catalogue of Microorganisms (GCM) 10K type strain sequencing project: providing services to taxonomists for standard genome sequencing and annotation.</title>
        <authorList>
            <consortium name="The Broad Institute Genomics Platform"/>
            <consortium name="The Broad Institute Genome Sequencing Center for Infectious Disease"/>
            <person name="Wu L."/>
            <person name="Ma J."/>
        </authorList>
    </citation>
    <scope>NUCLEOTIDE SEQUENCE [LARGE SCALE GENOMIC DNA]</scope>
    <source>
        <strain evidence="3">KCTC 52127</strain>
    </source>
</reference>
<keyword evidence="2" id="KW-0560">Oxidoreductase</keyword>
<dbReference type="EC" id="1.-.-.-" evidence="2"/>